<evidence type="ECO:0008006" key="4">
    <source>
        <dbReference type="Google" id="ProtNLM"/>
    </source>
</evidence>
<dbReference type="AlphaFoldDB" id="A0A3A4G2B5"/>
<dbReference type="Proteomes" id="UP000266615">
    <property type="component" value="Unassembled WGS sequence"/>
</dbReference>
<dbReference type="PROSITE" id="PS51257">
    <property type="entry name" value="PROKAR_LIPOPROTEIN"/>
    <property type="match status" value="1"/>
</dbReference>
<evidence type="ECO:0000313" key="3">
    <source>
        <dbReference type="Proteomes" id="UP000266615"/>
    </source>
</evidence>
<proteinExistence type="predicted"/>
<dbReference type="OrthoDB" id="3267550at2"/>
<feature type="signal peptide" evidence="1">
    <location>
        <begin position="1"/>
        <end position="27"/>
    </location>
</feature>
<accession>A0A3A4G2B5</accession>
<dbReference type="EMBL" id="QYZP01000001">
    <property type="protein sequence ID" value="RJN32299.1"/>
    <property type="molecule type" value="Genomic_DNA"/>
</dbReference>
<feature type="chain" id="PRO_5017183664" description="DNA modification methylase" evidence="1">
    <location>
        <begin position="28"/>
        <end position="187"/>
    </location>
</feature>
<sequence>MKYTSPAHRAAAAAVLVGALSATGCSAINYQATTHVYSGSDGTMFDAEDVALRHMALVAGEENGAARLLGLASHTNPTADSPAEVSLAVAGDTFDLTLEPGEAINLEHDEELIVSAIDSGPGSLQEVTVTADGTEESFYATVVDGTLEEYRDLLPDGFDATVLDHLEHGPDTWGGGAAHFDAEGDDH</sequence>
<keyword evidence="1" id="KW-0732">Signal</keyword>
<evidence type="ECO:0000256" key="1">
    <source>
        <dbReference type="SAM" id="SignalP"/>
    </source>
</evidence>
<organism evidence="2 3">
    <name type="scientific">Nesterenkonia natronophila</name>
    <dbReference type="NCBI Taxonomy" id="2174932"/>
    <lineage>
        <taxon>Bacteria</taxon>
        <taxon>Bacillati</taxon>
        <taxon>Actinomycetota</taxon>
        <taxon>Actinomycetes</taxon>
        <taxon>Micrococcales</taxon>
        <taxon>Micrococcaceae</taxon>
        <taxon>Nesterenkonia</taxon>
    </lineage>
</organism>
<gene>
    <name evidence="2" type="ORF">D3250_00035</name>
</gene>
<evidence type="ECO:0000313" key="2">
    <source>
        <dbReference type="EMBL" id="RJN32299.1"/>
    </source>
</evidence>
<keyword evidence="3" id="KW-1185">Reference proteome</keyword>
<reference evidence="2 3" key="1">
    <citation type="submission" date="2018-09" db="EMBL/GenBank/DDBJ databases">
        <title>Nesterenkonia natronophila sp. nov., an alkaliphilic actinobacteriume isolated from a soda lake, and emended description of the genus Nesterenkonia.</title>
        <authorList>
            <person name="Menes R.J."/>
            <person name="Iriarte A."/>
        </authorList>
    </citation>
    <scope>NUCLEOTIDE SEQUENCE [LARGE SCALE GENOMIC DNA]</scope>
    <source>
        <strain evidence="2 3">M8</strain>
    </source>
</reference>
<dbReference type="RefSeq" id="WP_119901328.1">
    <property type="nucleotide sequence ID" value="NZ_QYZP01000001.1"/>
</dbReference>
<comment type="caution">
    <text evidence="2">The sequence shown here is derived from an EMBL/GenBank/DDBJ whole genome shotgun (WGS) entry which is preliminary data.</text>
</comment>
<protein>
    <recommendedName>
        <fullName evidence="4">DNA modification methylase</fullName>
    </recommendedName>
</protein>
<name>A0A3A4G2B5_9MICC</name>